<dbReference type="PROSITE" id="PS50911">
    <property type="entry name" value="CHAP"/>
    <property type="match status" value="1"/>
</dbReference>
<dbReference type="SUPFAM" id="SSF54001">
    <property type="entry name" value="Cysteine proteinases"/>
    <property type="match status" value="1"/>
</dbReference>
<dbReference type="PANTHER" id="PTHR30094:SF0">
    <property type="entry name" value="BIFUNCTIONAL GLUTATHIONYLSPERMIDINE SYNTHETASE_AMIDASE-RELATED"/>
    <property type="match status" value="1"/>
</dbReference>
<reference evidence="2" key="1">
    <citation type="submission" date="2022-10" db="EMBL/GenBank/DDBJ databases">
        <authorList>
            <person name="Botero Cardona J."/>
        </authorList>
    </citation>
    <scope>NUCLEOTIDE SEQUENCE</scope>
    <source>
        <strain evidence="2">LMG 31819</strain>
        <strain evidence="3">R-53529</strain>
    </source>
</reference>
<evidence type="ECO:0000259" key="1">
    <source>
        <dbReference type="PROSITE" id="PS50911"/>
    </source>
</evidence>
<dbReference type="Gene3D" id="3.90.1720.10">
    <property type="entry name" value="endopeptidase domain like (from Nostoc punctiforme)"/>
    <property type="match status" value="1"/>
</dbReference>
<dbReference type="GO" id="GO:0016874">
    <property type="term" value="F:ligase activity"/>
    <property type="evidence" value="ECO:0007669"/>
    <property type="project" value="TreeGrafter"/>
</dbReference>
<dbReference type="InterPro" id="IPR051705">
    <property type="entry name" value="Gsp_Synthetase/Amidase"/>
</dbReference>
<protein>
    <submittedName>
        <fullName evidence="2">Secreted protein containing bacterial Ig-like domain and vWFA domain (YfbK)</fullName>
    </submittedName>
</protein>
<dbReference type="Pfam" id="PF05257">
    <property type="entry name" value="CHAP"/>
    <property type="match status" value="1"/>
</dbReference>
<dbReference type="EMBL" id="CAMXCM010000002">
    <property type="protein sequence ID" value="CAI3939505.1"/>
    <property type="molecule type" value="Genomic_DNA"/>
</dbReference>
<dbReference type="Proteomes" id="UP001154255">
    <property type="component" value="Unassembled WGS sequence"/>
</dbReference>
<feature type="domain" description="Peptidase C51" evidence="1">
    <location>
        <begin position="48"/>
        <end position="179"/>
    </location>
</feature>
<dbReference type="Proteomes" id="UP001154259">
    <property type="component" value="Unassembled WGS sequence"/>
</dbReference>
<evidence type="ECO:0000313" key="5">
    <source>
        <dbReference type="Proteomes" id="UP001154259"/>
    </source>
</evidence>
<organism evidence="2 4">
    <name type="scientific">Commensalibacter communis</name>
    <dbReference type="NCBI Taxonomy" id="2972786"/>
    <lineage>
        <taxon>Bacteria</taxon>
        <taxon>Pseudomonadati</taxon>
        <taxon>Pseudomonadota</taxon>
        <taxon>Alphaproteobacteria</taxon>
        <taxon>Acetobacterales</taxon>
        <taxon>Acetobacteraceae</taxon>
    </lineage>
</organism>
<evidence type="ECO:0000313" key="4">
    <source>
        <dbReference type="Proteomes" id="UP001154255"/>
    </source>
</evidence>
<dbReference type="AlphaFoldDB" id="A0A9W4XD39"/>
<name>A0A9W4XD39_9PROT</name>
<keyword evidence="5" id="KW-1185">Reference proteome</keyword>
<comment type="caution">
    <text evidence="2">The sequence shown here is derived from an EMBL/GenBank/DDBJ whole genome shotgun (WGS) entry which is preliminary data.</text>
</comment>
<accession>A0A9W4XD39</accession>
<dbReference type="RefSeq" id="WP_271789721.1">
    <property type="nucleotide sequence ID" value="NZ_CAMXCM010000002.1"/>
</dbReference>
<dbReference type="InterPro" id="IPR038765">
    <property type="entry name" value="Papain-like_cys_pep_sf"/>
</dbReference>
<evidence type="ECO:0000313" key="2">
    <source>
        <dbReference type="EMBL" id="CAI3939505.1"/>
    </source>
</evidence>
<dbReference type="EMBL" id="CAMXCS010000002">
    <property type="protein sequence ID" value="CAI3944004.1"/>
    <property type="molecule type" value="Genomic_DNA"/>
</dbReference>
<gene>
    <name evidence="3" type="ORF">R53529_LOCUS1289</name>
    <name evidence="2" type="ORF">R53530_LOCUS1145</name>
</gene>
<dbReference type="PANTHER" id="PTHR30094">
    <property type="entry name" value="BIFUNCTIONAL GLUTATHIONYLSPERMIDINE SYNTHETASE/AMIDASE-RELATED"/>
    <property type="match status" value="1"/>
</dbReference>
<evidence type="ECO:0000313" key="3">
    <source>
        <dbReference type="EMBL" id="CAI3944004.1"/>
    </source>
</evidence>
<sequence>MKKYIVTIILIIGFLCFSSYWAFTHVNFNPSHHVGEVIDELNSVKVYYNGGMNNVTGRNLAPDGYNLGLKYQCVEFVKRYYYEFYHHKILEAQVNAKDFLDMKTPSGQINCARGLLQFDNGTVQPQIGDLLIFKGYLLNPYGRVAIISKVTDHNIEIIQQNPGPFTTSRVTYRNTTNQA</sequence>
<proteinExistence type="predicted"/>
<dbReference type="InterPro" id="IPR007921">
    <property type="entry name" value="CHAP_dom"/>
</dbReference>